<dbReference type="SMART" id="SM00248">
    <property type="entry name" value="ANK"/>
    <property type="match status" value="4"/>
</dbReference>
<dbReference type="InterPro" id="IPR036770">
    <property type="entry name" value="Ankyrin_rpt-contain_sf"/>
</dbReference>
<reference evidence="3" key="1">
    <citation type="submission" date="2016-10" db="EMBL/GenBank/DDBJ databases">
        <authorList>
            <person name="Benchimol M."/>
            <person name="Almeida L.G."/>
            <person name="Vasconcelos A.T."/>
            <person name="Perreira-Neves A."/>
            <person name="Rosa I.A."/>
            <person name="Tasca T."/>
            <person name="Bogo M.R."/>
            <person name="de Souza W."/>
        </authorList>
    </citation>
    <scope>NUCLEOTIDE SEQUENCE [LARGE SCALE GENOMIC DNA]</scope>
    <source>
        <strain evidence="3">K</strain>
    </source>
</reference>
<keyword evidence="1" id="KW-0677">Repeat</keyword>
<dbReference type="Pfam" id="PF12796">
    <property type="entry name" value="Ank_2"/>
    <property type="match status" value="1"/>
</dbReference>
<proteinExistence type="predicted"/>
<dbReference type="PANTHER" id="PTHR24198:SF165">
    <property type="entry name" value="ANKYRIN REPEAT-CONTAINING PROTEIN-RELATED"/>
    <property type="match status" value="1"/>
</dbReference>
<protein>
    <submittedName>
        <fullName evidence="3">Uncharacterized protein</fullName>
    </submittedName>
</protein>
<dbReference type="VEuPathDB" id="TrichDB:TRFO_37605"/>
<sequence>MNFLFPFKEVALSNGFNLLLECEEMILSLNEDNIESICNFIQNHINEIGHQTIYRLITSIYLTHPEMLDVIMDLLEIYDETGDFAVKFATFVLSFFSQYQFLTNEFINFDALIQKFIEFEIVNENLLNSINIPAKYLNIKPTELEECVMKDDIDKLQILYFENPSMKLDEVKTFDDICSRRIQRPKNLIECAAFYGSVKCYIYLQMNGCGLTNDLMRFAVHGRNIDIIHQVEIEIENLHKDIMSDYYAGTHNIAAYMHSNEILEWIIETKGQTINFENEIFLFLNQIFCSGSFLAMKRLFLLIDLKIQETNESYQKYLKSLIISCISIYGNKVLLDFLFENYFNEIIIQSIYHICIDLKNSYDACFSNEFNFIKEENTHFIDILFEHLNTNINQSYPYYSNQDFYENLDIVIKNRGALSIMNYYFYTPQETIYDTEFDEKLASNRMLTPLAFAIVSYPLKYVKYFMNQKGIDINCDKCSKNNTALHMACMEKKIKCIKILLNEPKIDINIMNSEGDTPLSLIFKRLWINEIHKNKFCENTYKEQIEEIFEIFTNDKRISYEGIQYQTVLFCLKHNYPEIAKKIFKKYPNIKYDYPNYLQYCLKNCNYHFASLLLKQNNFDIEKHFPDILFQSISSNNLKLSLVLLDSPNININQFYYDDSNVHLTPLMIACKMSNEPLVKKMLDHPKINIHSKNEEKKTAFDYASNRIKTLFNKTK</sequence>
<dbReference type="Gene3D" id="1.25.40.20">
    <property type="entry name" value="Ankyrin repeat-containing domain"/>
    <property type="match status" value="2"/>
</dbReference>
<dbReference type="RefSeq" id="XP_068349385.1">
    <property type="nucleotide sequence ID" value="XM_068511532.1"/>
</dbReference>
<dbReference type="AlphaFoldDB" id="A0A1J4JAR8"/>
<evidence type="ECO:0000256" key="1">
    <source>
        <dbReference type="ARBA" id="ARBA00022737"/>
    </source>
</evidence>
<dbReference type="Proteomes" id="UP000179807">
    <property type="component" value="Unassembled WGS sequence"/>
</dbReference>
<dbReference type="EMBL" id="MLAK01001189">
    <property type="protein sequence ID" value="OHS96248.1"/>
    <property type="molecule type" value="Genomic_DNA"/>
</dbReference>
<accession>A0A1J4JAR8</accession>
<evidence type="ECO:0000256" key="2">
    <source>
        <dbReference type="ARBA" id="ARBA00023043"/>
    </source>
</evidence>
<gene>
    <name evidence="3" type="ORF">TRFO_37605</name>
</gene>
<dbReference type="GeneID" id="94846236"/>
<dbReference type="InterPro" id="IPR002110">
    <property type="entry name" value="Ankyrin_rpt"/>
</dbReference>
<evidence type="ECO:0000313" key="4">
    <source>
        <dbReference type="Proteomes" id="UP000179807"/>
    </source>
</evidence>
<comment type="caution">
    <text evidence="3">The sequence shown here is derived from an EMBL/GenBank/DDBJ whole genome shotgun (WGS) entry which is preliminary data.</text>
</comment>
<dbReference type="OrthoDB" id="194358at2759"/>
<dbReference type="PANTHER" id="PTHR24198">
    <property type="entry name" value="ANKYRIN REPEAT AND PROTEIN KINASE DOMAIN-CONTAINING PROTEIN"/>
    <property type="match status" value="1"/>
</dbReference>
<keyword evidence="4" id="KW-1185">Reference proteome</keyword>
<keyword evidence="2" id="KW-0040">ANK repeat</keyword>
<evidence type="ECO:0000313" key="3">
    <source>
        <dbReference type="EMBL" id="OHS96248.1"/>
    </source>
</evidence>
<name>A0A1J4JAR8_9EUKA</name>
<organism evidence="3 4">
    <name type="scientific">Tritrichomonas foetus</name>
    <dbReference type="NCBI Taxonomy" id="1144522"/>
    <lineage>
        <taxon>Eukaryota</taxon>
        <taxon>Metamonada</taxon>
        <taxon>Parabasalia</taxon>
        <taxon>Tritrichomonadida</taxon>
        <taxon>Tritrichomonadidae</taxon>
        <taxon>Tritrichomonas</taxon>
    </lineage>
</organism>
<dbReference type="SUPFAM" id="SSF48403">
    <property type="entry name" value="Ankyrin repeat"/>
    <property type="match status" value="2"/>
</dbReference>